<dbReference type="AlphaFoldDB" id="A0A6B8KJK6"/>
<sequence length="199" mass="22870">MSEDPIPGPGVDIDRQQLGRDQLIALLRDVTEQRDKVVSQFEAMALQVNEATREIDDAMLVAEHNARKAEECEHRTQQETARANALAAELEEERRTRVKIAAEFAHYRDVVQHAPVDDPWGQLGRAASQIVNDRVAWARAKIPPDSPLLPWFDRAVELAKTAGRQAWKWGKAFYLWAKPRVIEAWKWLRSEIARRMSRE</sequence>
<organism evidence="1 2">
    <name type="scientific">Methylocystis heyeri</name>
    <dbReference type="NCBI Taxonomy" id="391905"/>
    <lineage>
        <taxon>Bacteria</taxon>
        <taxon>Pseudomonadati</taxon>
        <taxon>Pseudomonadota</taxon>
        <taxon>Alphaproteobacteria</taxon>
        <taxon>Hyphomicrobiales</taxon>
        <taxon>Methylocystaceae</taxon>
        <taxon>Methylocystis</taxon>
    </lineage>
</organism>
<evidence type="ECO:0000313" key="2">
    <source>
        <dbReference type="Proteomes" id="UP000309061"/>
    </source>
</evidence>
<gene>
    <name evidence="1" type="ORF">H2LOC_014300</name>
</gene>
<dbReference type="KEGG" id="mhey:H2LOC_014300"/>
<keyword evidence="2" id="KW-1185">Reference proteome</keyword>
<name>A0A6B8KJK6_9HYPH</name>
<proteinExistence type="predicted"/>
<protein>
    <submittedName>
        <fullName evidence="1">Uncharacterized protein</fullName>
    </submittedName>
</protein>
<accession>A0A6B8KJK6</accession>
<reference evidence="1 2" key="1">
    <citation type="submission" date="2019-11" db="EMBL/GenBank/DDBJ databases">
        <title>The genome sequence of Methylocystis heyeri.</title>
        <authorList>
            <person name="Oshkin I.Y."/>
            <person name="Miroshnikov K."/>
            <person name="Dedysh S.N."/>
        </authorList>
    </citation>
    <scope>NUCLEOTIDE SEQUENCE [LARGE SCALE GENOMIC DNA]</scope>
    <source>
        <strain evidence="1 2">H2</strain>
    </source>
</reference>
<evidence type="ECO:0000313" key="1">
    <source>
        <dbReference type="EMBL" id="QGM46770.1"/>
    </source>
</evidence>
<dbReference type="EMBL" id="CP046052">
    <property type="protein sequence ID" value="QGM46770.1"/>
    <property type="molecule type" value="Genomic_DNA"/>
</dbReference>
<dbReference type="OrthoDB" id="8442694at2"/>
<dbReference type="Proteomes" id="UP000309061">
    <property type="component" value="Chromosome"/>
</dbReference>